<dbReference type="AlphaFoldDB" id="A0A2P4PEI5"/>
<feature type="domain" description="Crinkler effector protein N-terminal" evidence="4">
    <location>
        <begin position="6"/>
        <end position="113"/>
    </location>
</feature>
<gene>
    <name evidence="5" type="ORF">GLOIN_2v1484381</name>
</gene>
<proteinExistence type="predicted"/>
<dbReference type="VEuPathDB" id="FungiDB:RhiirFUN_017572"/>
<evidence type="ECO:0000256" key="3">
    <source>
        <dbReference type="ARBA" id="ARBA00022525"/>
    </source>
</evidence>
<evidence type="ECO:0000313" key="5">
    <source>
        <dbReference type="EMBL" id="POG63795.1"/>
    </source>
</evidence>
<dbReference type="GO" id="GO:0005576">
    <property type="term" value="C:extracellular region"/>
    <property type="evidence" value="ECO:0007669"/>
    <property type="project" value="UniProtKB-SubCell"/>
</dbReference>
<sequence length="191" mass="22050">MAQMVFNCFILGDTRVFPAVLGENITINDDTIPFENFNDRLLMDYILEKKRDVISSSNIDLWKVEIEETNENIEKLVNTEINIREVFRGDTTKLAKKIFSGKPPDKHIHIIIVQPPRACHQCVTDITQLGGFCETLFEMVTYTIIRQGGDFQVHKLTDDGTQSECEINGFDYLEENFFDNVEEIQGPVKYY</sequence>
<protein>
    <recommendedName>
        <fullName evidence="4">Crinkler effector protein N-terminal domain-containing protein</fullName>
    </recommendedName>
</protein>
<dbReference type="EMBL" id="AUPC02000256">
    <property type="protein sequence ID" value="POG63795.1"/>
    <property type="molecule type" value="Genomic_DNA"/>
</dbReference>
<comment type="caution">
    <text evidence="5">The sequence shown here is derived from an EMBL/GenBank/DDBJ whole genome shotgun (WGS) entry which is preliminary data.</text>
</comment>
<comment type="subcellular location">
    <subcellularLocation>
        <location evidence="1">Host cell</location>
    </subcellularLocation>
    <subcellularLocation>
        <location evidence="2">Secreted</location>
    </subcellularLocation>
</comment>
<evidence type="ECO:0000256" key="2">
    <source>
        <dbReference type="ARBA" id="ARBA00004613"/>
    </source>
</evidence>
<keyword evidence="6" id="KW-1185">Reference proteome</keyword>
<dbReference type="GO" id="GO:0043657">
    <property type="term" value="C:host cell"/>
    <property type="evidence" value="ECO:0007669"/>
    <property type="project" value="UniProtKB-SubCell"/>
</dbReference>
<accession>A0A2P4PEI5</accession>
<dbReference type="Pfam" id="PF20147">
    <property type="entry name" value="Crinkler"/>
    <property type="match status" value="1"/>
</dbReference>
<evidence type="ECO:0000259" key="4">
    <source>
        <dbReference type="Pfam" id="PF20147"/>
    </source>
</evidence>
<evidence type="ECO:0000313" key="6">
    <source>
        <dbReference type="Proteomes" id="UP000018888"/>
    </source>
</evidence>
<organism evidence="5 6">
    <name type="scientific">Rhizophagus irregularis (strain DAOM 181602 / DAOM 197198 / MUCL 43194)</name>
    <name type="common">Arbuscular mycorrhizal fungus</name>
    <name type="synonym">Glomus intraradices</name>
    <dbReference type="NCBI Taxonomy" id="747089"/>
    <lineage>
        <taxon>Eukaryota</taxon>
        <taxon>Fungi</taxon>
        <taxon>Fungi incertae sedis</taxon>
        <taxon>Mucoromycota</taxon>
        <taxon>Glomeromycotina</taxon>
        <taxon>Glomeromycetes</taxon>
        <taxon>Glomerales</taxon>
        <taxon>Glomeraceae</taxon>
        <taxon>Rhizophagus</taxon>
    </lineage>
</organism>
<evidence type="ECO:0000256" key="1">
    <source>
        <dbReference type="ARBA" id="ARBA00004340"/>
    </source>
</evidence>
<reference evidence="5 6" key="2">
    <citation type="journal article" date="2018" name="New Phytol.">
        <title>High intraspecific genome diversity in the model arbuscular mycorrhizal symbiont Rhizophagus irregularis.</title>
        <authorList>
            <person name="Chen E.C.H."/>
            <person name="Morin E."/>
            <person name="Beaudet D."/>
            <person name="Noel J."/>
            <person name="Yildirir G."/>
            <person name="Ndikumana S."/>
            <person name="Charron P."/>
            <person name="St-Onge C."/>
            <person name="Giorgi J."/>
            <person name="Kruger M."/>
            <person name="Marton T."/>
            <person name="Ropars J."/>
            <person name="Grigoriev I.V."/>
            <person name="Hainaut M."/>
            <person name="Henrissat B."/>
            <person name="Roux C."/>
            <person name="Martin F."/>
            <person name="Corradi N."/>
        </authorList>
    </citation>
    <scope>NUCLEOTIDE SEQUENCE [LARGE SCALE GENOMIC DNA]</scope>
    <source>
        <strain evidence="5 6">DAOM 197198</strain>
    </source>
</reference>
<dbReference type="InterPro" id="IPR045379">
    <property type="entry name" value="Crinkler_N"/>
</dbReference>
<name>A0A2P4PEI5_RHIID</name>
<keyword evidence="3" id="KW-0964">Secreted</keyword>
<reference evidence="5 6" key="1">
    <citation type="journal article" date="2013" name="Proc. Natl. Acad. Sci. U.S.A.">
        <title>Genome of an arbuscular mycorrhizal fungus provides insight into the oldest plant symbiosis.</title>
        <authorList>
            <person name="Tisserant E."/>
            <person name="Malbreil M."/>
            <person name="Kuo A."/>
            <person name="Kohler A."/>
            <person name="Symeonidi A."/>
            <person name="Balestrini R."/>
            <person name="Charron P."/>
            <person name="Duensing N."/>
            <person name="Frei Dit Frey N."/>
            <person name="Gianinazzi-Pearson V."/>
            <person name="Gilbert L.B."/>
            <person name="Handa Y."/>
            <person name="Herr J.R."/>
            <person name="Hijri M."/>
            <person name="Koul R."/>
            <person name="Kawaguchi M."/>
            <person name="Krajinski F."/>
            <person name="Lammers P.J."/>
            <person name="Masclaux F.G."/>
            <person name="Murat C."/>
            <person name="Morin E."/>
            <person name="Ndikumana S."/>
            <person name="Pagni M."/>
            <person name="Petitpierre D."/>
            <person name="Requena N."/>
            <person name="Rosikiewicz P."/>
            <person name="Riley R."/>
            <person name="Saito K."/>
            <person name="San Clemente H."/>
            <person name="Shapiro H."/>
            <person name="van Tuinen D."/>
            <person name="Becard G."/>
            <person name="Bonfante P."/>
            <person name="Paszkowski U."/>
            <person name="Shachar-Hill Y.Y."/>
            <person name="Tuskan G.A."/>
            <person name="Young P.W."/>
            <person name="Sanders I.R."/>
            <person name="Henrissat B."/>
            <person name="Rensing S.A."/>
            <person name="Grigoriev I.V."/>
            <person name="Corradi N."/>
            <person name="Roux C."/>
            <person name="Martin F."/>
        </authorList>
    </citation>
    <scope>NUCLEOTIDE SEQUENCE [LARGE SCALE GENOMIC DNA]</scope>
    <source>
        <strain evidence="5 6">DAOM 197198</strain>
    </source>
</reference>
<dbReference type="Proteomes" id="UP000018888">
    <property type="component" value="Unassembled WGS sequence"/>
</dbReference>